<sequence>MTTTGSSSRRVLDAVRAVAGGLRELGVRPGDRISALAMNSDRFLLHYQAAWWLGAIPAPFNTRWSISEMIYSLRDVGATVLLVDSAYSDRVDAITAACPDVRHVITLDDADLTNGIRVGDLVAHGIPIDDAGHSGQDRDCILFTGGTTGFPKGALLSHDNVVTGGVGMRAMGCDTSQRLLHAAPLFHMGGVQMASGHWFGNGTHVLVPGFVPSTVADTIERR</sequence>
<proteinExistence type="predicted"/>
<dbReference type="PROSITE" id="PS00455">
    <property type="entry name" value="AMP_BINDING"/>
    <property type="match status" value="1"/>
</dbReference>
<dbReference type="PANTHER" id="PTHR43201">
    <property type="entry name" value="ACYL-COA SYNTHETASE"/>
    <property type="match status" value="1"/>
</dbReference>
<evidence type="ECO:0000313" key="3">
    <source>
        <dbReference type="Proteomes" id="UP000550729"/>
    </source>
</evidence>
<dbReference type="GO" id="GO:0031956">
    <property type="term" value="F:medium-chain fatty acid-CoA ligase activity"/>
    <property type="evidence" value="ECO:0007669"/>
    <property type="project" value="TreeGrafter"/>
</dbReference>
<evidence type="ECO:0000313" key="2">
    <source>
        <dbReference type="EMBL" id="NMO01457.1"/>
    </source>
</evidence>
<dbReference type="InterPro" id="IPR000873">
    <property type="entry name" value="AMP-dep_synth/lig_dom"/>
</dbReference>
<dbReference type="PANTHER" id="PTHR43201:SF32">
    <property type="entry name" value="2-SUCCINYLBENZOATE--COA LIGASE, CHLOROPLASTIC_PEROXISOMAL"/>
    <property type="match status" value="1"/>
</dbReference>
<dbReference type="EMBL" id="JABBNB010000008">
    <property type="protein sequence ID" value="NMO01457.1"/>
    <property type="molecule type" value="Genomic_DNA"/>
</dbReference>
<dbReference type="RefSeq" id="WP_170193967.1">
    <property type="nucleotide sequence ID" value="NZ_JABBNB010000008.1"/>
</dbReference>
<dbReference type="AlphaFoldDB" id="A0A848KTY5"/>
<dbReference type="InterPro" id="IPR020845">
    <property type="entry name" value="AMP-binding_CS"/>
</dbReference>
<dbReference type="Proteomes" id="UP000550729">
    <property type="component" value="Unassembled WGS sequence"/>
</dbReference>
<evidence type="ECO:0000259" key="1">
    <source>
        <dbReference type="Pfam" id="PF00501"/>
    </source>
</evidence>
<reference evidence="2 3" key="1">
    <citation type="submission" date="2020-04" db="EMBL/GenBank/DDBJ databases">
        <title>Gordonia sp. nov. TBRC 11910.</title>
        <authorList>
            <person name="Suriyachadkun C."/>
        </authorList>
    </citation>
    <scope>NUCLEOTIDE SEQUENCE [LARGE SCALE GENOMIC DNA]</scope>
    <source>
        <strain evidence="2 3">TBRC 11910</strain>
    </source>
</reference>
<feature type="domain" description="AMP-dependent synthetase/ligase" evidence="1">
    <location>
        <begin position="9"/>
        <end position="220"/>
    </location>
</feature>
<comment type="caution">
    <text evidence="2">The sequence shown here is derived from an EMBL/GenBank/DDBJ whole genome shotgun (WGS) entry which is preliminary data.</text>
</comment>
<dbReference type="InterPro" id="IPR042099">
    <property type="entry name" value="ANL_N_sf"/>
</dbReference>
<accession>A0A848KTY5</accession>
<name>A0A848KTY5_9ACTN</name>
<dbReference type="Gene3D" id="3.40.50.12780">
    <property type="entry name" value="N-terminal domain of ligase-like"/>
    <property type="match status" value="1"/>
</dbReference>
<dbReference type="GO" id="GO:0006631">
    <property type="term" value="P:fatty acid metabolic process"/>
    <property type="evidence" value="ECO:0007669"/>
    <property type="project" value="TreeGrafter"/>
</dbReference>
<keyword evidence="2" id="KW-0436">Ligase</keyword>
<protein>
    <submittedName>
        <fullName evidence="2">Acyl--CoA ligase</fullName>
    </submittedName>
</protein>
<dbReference type="Pfam" id="PF00501">
    <property type="entry name" value="AMP-binding"/>
    <property type="match status" value="1"/>
</dbReference>
<gene>
    <name evidence="2" type="ORF">HH308_09535</name>
</gene>
<organism evidence="2 3">
    <name type="scientific">Gordonia asplenii</name>
    <dbReference type="NCBI Taxonomy" id="2725283"/>
    <lineage>
        <taxon>Bacteria</taxon>
        <taxon>Bacillati</taxon>
        <taxon>Actinomycetota</taxon>
        <taxon>Actinomycetes</taxon>
        <taxon>Mycobacteriales</taxon>
        <taxon>Gordoniaceae</taxon>
        <taxon>Gordonia</taxon>
    </lineage>
</organism>
<dbReference type="SUPFAM" id="SSF56801">
    <property type="entry name" value="Acetyl-CoA synthetase-like"/>
    <property type="match status" value="1"/>
</dbReference>
<keyword evidence="3" id="KW-1185">Reference proteome</keyword>